<feature type="non-terminal residue" evidence="1">
    <location>
        <position position="1"/>
    </location>
</feature>
<dbReference type="EMBL" id="CAJOBH010062702">
    <property type="protein sequence ID" value="CAF4433141.1"/>
    <property type="molecule type" value="Genomic_DNA"/>
</dbReference>
<sequence>MYFLIIQDPWQIYFVGSKDKSRQIVTHHNRINEDNLDSHVLDIWSAQD</sequence>
<name>A0A8S2WB34_9BILA</name>
<dbReference type="Proteomes" id="UP000681967">
    <property type="component" value="Unassembled WGS sequence"/>
</dbReference>
<evidence type="ECO:0000313" key="2">
    <source>
        <dbReference type="Proteomes" id="UP000681967"/>
    </source>
</evidence>
<protein>
    <submittedName>
        <fullName evidence="1">Uncharacterized protein</fullName>
    </submittedName>
</protein>
<organism evidence="1 2">
    <name type="scientific">Rotaria magnacalcarata</name>
    <dbReference type="NCBI Taxonomy" id="392030"/>
    <lineage>
        <taxon>Eukaryota</taxon>
        <taxon>Metazoa</taxon>
        <taxon>Spiralia</taxon>
        <taxon>Gnathifera</taxon>
        <taxon>Rotifera</taxon>
        <taxon>Eurotatoria</taxon>
        <taxon>Bdelloidea</taxon>
        <taxon>Philodinida</taxon>
        <taxon>Philodinidae</taxon>
        <taxon>Rotaria</taxon>
    </lineage>
</organism>
<accession>A0A8S2WB34</accession>
<comment type="caution">
    <text evidence="1">The sequence shown here is derived from an EMBL/GenBank/DDBJ whole genome shotgun (WGS) entry which is preliminary data.</text>
</comment>
<reference evidence="1" key="1">
    <citation type="submission" date="2021-02" db="EMBL/GenBank/DDBJ databases">
        <authorList>
            <person name="Nowell W R."/>
        </authorList>
    </citation>
    <scope>NUCLEOTIDE SEQUENCE</scope>
</reference>
<evidence type="ECO:0000313" key="1">
    <source>
        <dbReference type="EMBL" id="CAF4433141.1"/>
    </source>
</evidence>
<gene>
    <name evidence="1" type="ORF">BYL167_LOCUS32973</name>
</gene>
<dbReference type="AlphaFoldDB" id="A0A8S2WB34"/>
<proteinExistence type="predicted"/>